<evidence type="ECO:0000259" key="1">
    <source>
        <dbReference type="Pfam" id="PF07992"/>
    </source>
</evidence>
<proteinExistence type="predicted"/>
<dbReference type="NCBIfam" id="NF009409">
    <property type="entry name" value="PRK12770.1"/>
    <property type="match status" value="1"/>
</dbReference>
<keyword evidence="3" id="KW-1185">Reference proteome</keyword>
<dbReference type="EMBL" id="AE009950">
    <property type="protein sequence ID" value="AAL81976.1"/>
    <property type="molecule type" value="Genomic_DNA"/>
</dbReference>
<accession>Q8TZX3</accession>
<dbReference type="PANTHER" id="PTHR42783">
    <property type="entry name" value="GLUTAMATE SYNTHASE [NADPH] SMALL CHAIN"/>
    <property type="match status" value="1"/>
</dbReference>
<gene>
    <name evidence="2" type="ordered locus">PF1852</name>
</gene>
<dbReference type="PATRIC" id="fig|186497.12.peg.1923"/>
<feature type="domain" description="FAD/NAD(P)-binding" evidence="1">
    <location>
        <begin position="25"/>
        <end position="320"/>
    </location>
</feature>
<sequence>MEKRVSEMKFCFCGEKKDSRVKPLRVAIIGAGPAGLSAACSLACDGFDVHVYDKMPEPGGMVAFGIPEWRIPISKVRQAVKEIEELGVVFHMRTKVVYDSPKELGDEFAERFVSLEKLMKEYDAILIATGAWRPRILDIPGKELKGVENALQLLLRINLARIGYLPQTKMPSFEGKRVVVIGAGYTAVDVAKEAKLLGAKSVTIAYRRSLQDSYAKNEFKKLIKEGVKFLEYVTPVRIFGDENVREVEFAKTKVVRGSVITTEEKRTIPADVIIFAIGQIPTNPIKEVLCSNEDILKNAGIFFAGDVISPRNIGTAIREGRKVAEEIKAWLTEHAFLNIRLSYPVSLRDISKSATQC</sequence>
<dbReference type="InterPro" id="IPR023753">
    <property type="entry name" value="FAD/NAD-binding_dom"/>
</dbReference>
<dbReference type="eggNOG" id="arCOG01292">
    <property type="taxonomic scope" value="Archaea"/>
</dbReference>
<dbReference type="Pfam" id="PF07992">
    <property type="entry name" value="Pyr_redox_2"/>
    <property type="match status" value="1"/>
</dbReference>
<dbReference type="PhylomeDB" id="Q8TZX3"/>
<dbReference type="InterPro" id="IPR036188">
    <property type="entry name" value="FAD/NAD-bd_sf"/>
</dbReference>
<dbReference type="Proteomes" id="UP000001013">
    <property type="component" value="Chromosome"/>
</dbReference>
<protein>
    <submittedName>
        <fullName evidence="2">Glutamate synthase small subunit</fullName>
    </submittedName>
</protein>
<organism evidence="2 3">
    <name type="scientific">Pyrococcus furiosus (strain ATCC 43587 / DSM 3638 / JCM 8422 / Vc1)</name>
    <dbReference type="NCBI Taxonomy" id="186497"/>
    <lineage>
        <taxon>Archaea</taxon>
        <taxon>Methanobacteriati</taxon>
        <taxon>Methanobacteriota</taxon>
        <taxon>Thermococci</taxon>
        <taxon>Thermococcales</taxon>
        <taxon>Thermococcaceae</taxon>
        <taxon>Pyrococcus</taxon>
    </lineage>
</organism>
<dbReference type="PaxDb" id="186497-PF1852"/>
<dbReference type="HOGENOM" id="CLU_000422_3_3_2"/>
<dbReference type="STRING" id="186497.PF1852"/>
<dbReference type="PRINTS" id="PR00419">
    <property type="entry name" value="ADXRDTASE"/>
</dbReference>
<evidence type="ECO:0000313" key="2">
    <source>
        <dbReference type="EMBL" id="AAL81976.1"/>
    </source>
</evidence>
<dbReference type="AlphaFoldDB" id="Q8TZX3"/>
<dbReference type="SUPFAM" id="SSF51971">
    <property type="entry name" value="Nucleotide-binding domain"/>
    <property type="match status" value="1"/>
</dbReference>
<name>Q8TZX3_PYRFU</name>
<dbReference type="GO" id="GO:0016491">
    <property type="term" value="F:oxidoreductase activity"/>
    <property type="evidence" value="ECO:0007669"/>
    <property type="project" value="InterPro"/>
</dbReference>
<dbReference type="Gene3D" id="3.50.50.60">
    <property type="entry name" value="FAD/NAD(P)-binding domain"/>
    <property type="match status" value="2"/>
</dbReference>
<dbReference type="KEGG" id="pfu:PF1852"/>
<dbReference type="PANTHER" id="PTHR42783:SF3">
    <property type="entry name" value="GLUTAMATE SYNTHASE [NADPH] SMALL CHAIN-RELATED"/>
    <property type="match status" value="1"/>
</dbReference>
<reference evidence="2 3" key="1">
    <citation type="journal article" date="1999" name="Genetics">
        <title>Divergence of the hyperthermophilic archaea Pyrococcus furiosus and P. horikoshii inferred from complete genomic sequences.</title>
        <authorList>
            <person name="Maeder D.L."/>
            <person name="Weiss R.B."/>
            <person name="Dunn D.M."/>
            <person name="Cherry J.L."/>
            <person name="Gonzalez J.M."/>
            <person name="DiRuggiero J."/>
            <person name="Robb F.T."/>
        </authorList>
    </citation>
    <scope>NUCLEOTIDE SEQUENCE [LARGE SCALE GENOMIC DNA]</scope>
    <source>
        <strain evidence="3">ATCC 43587 / DSM 3638 / JCM 8422 / Vc1</strain>
    </source>
</reference>
<evidence type="ECO:0000313" key="3">
    <source>
        <dbReference type="Proteomes" id="UP000001013"/>
    </source>
</evidence>